<dbReference type="EMBL" id="CP014502">
    <property type="protein sequence ID" value="ANB13714.1"/>
    <property type="molecule type" value="Genomic_DNA"/>
</dbReference>
<sequence length="263" mass="30202">MNWNIEYKPLVEQDARVFGGLDRDMVQQTLQMVVSFVDNFGLSLLELTNDDCVVQDSILSFYENLPKVCLVRITPKIVIIGYEMAARLVFSQSPFATSRVCGVIASYREICTNSKNRDDPAVSTFNSLVMDTCNILWRDNAFSESVNSDQFGLTKEFIEALDKQCQEKSLSFKALYSITNSPLFIWVSMLYLRLKEHENFAATEVYTGQITRERFQEMSKAGNWLDIEYDDFRVGLLSKLEDAGYEGINVLLYTSLKQLMDRR</sequence>
<dbReference type="KEGG" id="slb:AWJ20_4657"/>
<proteinExistence type="predicted"/>
<reference evidence="1 2" key="1">
    <citation type="submission" date="2016-02" db="EMBL/GenBank/DDBJ databases">
        <title>Complete genome sequence and transcriptome regulation of the pentose utilising yeast Sugiyamaella lignohabitans.</title>
        <authorList>
            <person name="Bellasio M."/>
            <person name="Peymann A."/>
            <person name="Valli M."/>
            <person name="Sipitzky M."/>
            <person name="Graf A."/>
            <person name="Sauer M."/>
            <person name="Marx H."/>
            <person name="Mattanovich D."/>
        </authorList>
    </citation>
    <scope>NUCLEOTIDE SEQUENCE [LARGE SCALE GENOMIC DNA]</scope>
    <source>
        <strain evidence="1 2">CBS 10342</strain>
    </source>
</reference>
<organism evidence="1 2">
    <name type="scientific">Sugiyamaella lignohabitans</name>
    <dbReference type="NCBI Taxonomy" id="796027"/>
    <lineage>
        <taxon>Eukaryota</taxon>
        <taxon>Fungi</taxon>
        <taxon>Dikarya</taxon>
        <taxon>Ascomycota</taxon>
        <taxon>Saccharomycotina</taxon>
        <taxon>Dipodascomycetes</taxon>
        <taxon>Dipodascales</taxon>
        <taxon>Trichomonascaceae</taxon>
        <taxon>Sugiyamaella</taxon>
    </lineage>
</organism>
<dbReference type="AlphaFoldDB" id="A0A167E6R9"/>
<dbReference type="RefSeq" id="XP_018736191.1">
    <property type="nucleotide sequence ID" value="XM_018881743.1"/>
</dbReference>
<keyword evidence="2" id="KW-1185">Reference proteome</keyword>
<evidence type="ECO:0000313" key="1">
    <source>
        <dbReference type="EMBL" id="ANB13714.1"/>
    </source>
</evidence>
<protein>
    <submittedName>
        <fullName evidence="1">Uncharacterized protein</fullName>
    </submittedName>
</protein>
<dbReference type="GO" id="GO:0000939">
    <property type="term" value="C:inner kinetochore"/>
    <property type="evidence" value="ECO:0007669"/>
    <property type="project" value="TreeGrafter"/>
</dbReference>
<dbReference type="GO" id="GO:0034080">
    <property type="term" value="P:CENP-A containing chromatin assembly"/>
    <property type="evidence" value="ECO:0007669"/>
    <property type="project" value="TreeGrafter"/>
</dbReference>
<gene>
    <name evidence="1" type="ORF">AWJ20_4657</name>
</gene>
<dbReference type="OrthoDB" id="6347512at2759"/>
<evidence type="ECO:0000313" key="2">
    <source>
        <dbReference type="Proteomes" id="UP000189580"/>
    </source>
</evidence>
<dbReference type="Proteomes" id="UP000189580">
    <property type="component" value="Chromosome d"/>
</dbReference>
<accession>A0A167E6R9</accession>
<name>A0A167E6R9_9ASCO</name>
<dbReference type="PANTHER" id="PTHR48208">
    <property type="entry name" value="CENTROMERE PROTEIN I"/>
    <property type="match status" value="1"/>
</dbReference>
<dbReference type="GO" id="GO:0000070">
    <property type="term" value="P:mitotic sister chromatid segregation"/>
    <property type="evidence" value="ECO:0007669"/>
    <property type="project" value="TreeGrafter"/>
</dbReference>
<dbReference type="GeneID" id="30036813"/>
<dbReference type="PANTHER" id="PTHR48208:SF2">
    <property type="entry name" value="CENTROMERE PROTEIN I"/>
    <property type="match status" value="1"/>
</dbReference>